<dbReference type="KEGG" id="gfs:119642711"/>
<name>A0A9C6DPH2_9MUSC</name>
<dbReference type="AlphaFoldDB" id="A0A9C6DPH2"/>
<feature type="compositionally biased region" description="Polar residues" evidence="1">
    <location>
        <begin position="273"/>
        <end position="291"/>
    </location>
</feature>
<protein>
    <submittedName>
        <fullName evidence="3">Mucin-2-like</fullName>
    </submittedName>
</protein>
<organism evidence="2 3">
    <name type="scientific">Glossina fuscipes</name>
    <dbReference type="NCBI Taxonomy" id="7396"/>
    <lineage>
        <taxon>Eukaryota</taxon>
        <taxon>Metazoa</taxon>
        <taxon>Ecdysozoa</taxon>
        <taxon>Arthropoda</taxon>
        <taxon>Hexapoda</taxon>
        <taxon>Insecta</taxon>
        <taxon>Pterygota</taxon>
        <taxon>Neoptera</taxon>
        <taxon>Endopterygota</taxon>
        <taxon>Diptera</taxon>
        <taxon>Brachycera</taxon>
        <taxon>Muscomorpha</taxon>
        <taxon>Hippoboscoidea</taxon>
        <taxon>Glossinidae</taxon>
        <taxon>Glossina</taxon>
    </lineage>
</organism>
<evidence type="ECO:0000313" key="2">
    <source>
        <dbReference type="Proteomes" id="UP000092443"/>
    </source>
</evidence>
<feature type="compositionally biased region" description="Polar residues" evidence="1">
    <location>
        <begin position="50"/>
        <end position="62"/>
    </location>
</feature>
<feature type="region of interest" description="Disordered" evidence="1">
    <location>
        <begin position="224"/>
        <end position="246"/>
    </location>
</feature>
<feature type="region of interest" description="Disordered" evidence="1">
    <location>
        <begin position="259"/>
        <end position="291"/>
    </location>
</feature>
<proteinExistence type="predicted"/>
<dbReference type="RefSeq" id="XP_037897901.1">
    <property type="nucleotide sequence ID" value="XM_038041973.1"/>
</dbReference>
<dbReference type="Proteomes" id="UP000092443">
    <property type="component" value="Unplaced"/>
</dbReference>
<evidence type="ECO:0000256" key="1">
    <source>
        <dbReference type="SAM" id="MobiDB-lite"/>
    </source>
</evidence>
<gene>
    <name evidence="3" type="primary">LOC119642711</name>
</gene>
<feature type="non-terminal residue" evidence="3">
    <location>
        <position position="1"/>
    </location>
</feature>
<reference evidence="3" key="1">
    <citation type="submission" date="2025-08" db="UniProtKB">
        <authorList>
            <consortium name="RefSeq"/>
        </authorList>
    </citation>
    <scope>IDENTIFICATION</scope>
    <source>
        <tissue evidence="3">Whole body pupa</tissue>
    </source>
</reference>
<accession>A0A9C6DPH2</accession>
<evidence type="ECO:0000313" key="3">
    <source>
        <dbReference type="RefSeq" id="XP_037897901.1"/>
    </source>
</evidence>
<feature type="compositionally biased region" description="Low complexity" evidence="1">
    <location>
        <begin position="224"/>
        <end position="240"/>
    </location>
</feature>
<keyword evidence="2" id="KW-1185">Reference proteome</keyword>
<dbReference type="GeneID" id="119642711"/>
<sequence>IPPVTPGKHYSRAPTQTATCFLRPRPRGRADPAPVTTPPSPDPEGMKVLQLSSPPLATPSQRFGNNPPSPPFQSGQPFRRHVGTSISRVLYRGAIRTPKHHPRRGHHYTGAKARLFEKRQARYRTWSYPFQAEGPPITSIDNHNSTIKPTTTVTSRPSPSVDPEPSTTATNFYINTNAITAAPKSPTVSTCTNATPTTATIITATSLALISTITTTTKTVNEATAASIQPRNSPQQPRSPTAKGLSTKCAPIVANVGTTRTSLANGPAIQYQKAKSTQELTEPTANDPTPR</sequence>
<feature type="region of interest" description="Disordered" evidence="1">
    <location>
        <begin position="1"/>
        <end position="79"/>
    </location>
</feature>